<reference evidence="8" key="1">
    <citation type="submission" date="2020-02" db="EMBL/GenBank/DDBJ databases">
        <authorList>
            <person name="Palmer J.M."/>
        </authorList>
    </citation>
    <scope>NUCLEOTIDE SEQUENCE</scope>
    <source>
        <strain evidence="8">EPUS1.4</strain>
        <tissue evidence="8">Thallus</tissue>
    </source>
</reference>
<dbReference type="OrthoDB" id="440553at2759"/>
<keyword evidence="3 6" id="KW-0812">Transmembrane</keyword>
<dbReference type="GO" id="GO:0005886">
    <property type="term" value="C:plasma membrane"/>
    <property type="evidence" value="ECO:0007669"/>
    <property type="project" value="TreeGrafter"/>
</dbReference>
<dbReference type="Gene3D" id="1.20.1720.10">
    <property type="entry name" value="Multidrug resistance protein D"/>
    <property type="match status" value="1"/>
</dbReference>
<gene>
    <name evidence="8" type="ORF">GJ744_008185</name>
</gene>
<comment type="subcellular location">
    <subcellularLocation>
        <location evidence="1">Membrane</location>
        <topology evidence="1">Multi-pass membrane protein</topology>
    </subcellularLocation>
</comment>
<dbReference type="EMBL" id="JAACFV010000043">
    <property type="protein sequence ID" value="KAF7509291.1"/>
    <property type="molecule type" value="Genomic_DNA"/>
</dbReference>
<dbReference type="AlphaFoldDB" id="A0A8H7E732"/>
<sequence>MAVSTVAPAFVGDAADVLGRRALYLIVIAIYLAANIALANARSFAQLLGLRMLQSAGVAGTFSIAYGVIADISTPAERGSYVSALSIG</sequence>
<evidence type="ECO:0000313" key="8">
    <source>
        <dbReference type="EMBL" id="KAF7509291.1"/>
    </source>
</evidence>
<dbReference type="InterPro" id="IPR020846">
    <property type="entry name" value="MFS_dom"/>
</dbReference>
<dbReference type="Proteomes" id="UP000606974">
    <property type="component" value="Unassembled WGS sequence"/>
</dbReference>
<dbReference type="Pfam" id="PF07690">
    <property type="entry name" value="MFS_1"/>
    <property type="match status" value="1"/>
</dbReference>
<dbReference type="SUPFAM" id="SSF103473">
    <property type="entry name" value="MFS general substrate transporter"/>
    <property type="match status" value="1"/>
</dbReference>
<organism evidence="8 9">
    <name type="scientific">Endocarpon pusillum</name>
    <dbReference type="NCBI Taxonomy" id="364733"/>
    <lineage>
        <taxon>Eukaryota</taxon>
        <taxon>Fungi</taxon>
        <taxon>Dikarya</taxon>
        <taxon>Ascomycota</taxon>
        <taxon>Pezizomycotina</taxon>
        <taxon>Eurotiomycetes</taxon>
        <taxon>Chaetothyriomycetidae</taxon>
        <taxon>Verrucariales</taxon>
        <taxon>Verrucariaceae</taxon>
        <taxon>Endocarpon</taxon>
    </lineage>
</organism>
<evidence type="ECO:0000256" key="4">
    <source>
        <dbReference type="ARBA" id="ARBA00022989"/>
    </source>
</evidence>
<dbReference type="GO" id="GO:0022857">
    <property type="term" value="F:transmembrane transporter activity"/>
    <property type="evidence" value="ECO:0007669"/>
    <property type="project" value="InterPro"/>
</dbReference>
<keyword evidence="5 6" id="KW-0472">Membrane</keyword>
<feature type="domain" description="Major facilitator superfamily (MFS) profile" evidence="7">
    <location>
        <begin position="1"/>
        <end position="88"/>
    </location>
</feature>
<name>A0A8H7E732_9EURO</name>
<evidence type="ECO:0000256" key="3">
    <source>
        <dbReference type="ARBA" id="ARBA00022692"/>
    </source>
</evidence>
<keyword evidence="9" id="KW-1185">Reference proteome</keyword>
<dbReference type="PANTHER" id="PTHR23502">
    <property type="entry name" value="MAJOR FACILITATOR SUPERFAMILY"/>
    <property type="match status" value="1"/>
</dbReference>
<evidence type="ECO:0000256" key="6">
    <source>
        <dbReference type="SAM" id="Phobius"/>
    </source>
</evidence>
<dbReference type="InterPro" id="IPR011701">
    <property type="entry name" value="MFS"/>
</dbReference>
<evidence type="ECO:0000256" key="2">
    <source>
        <dbReference type="ARBA" id="ARBA00022448"/>
    </source>
</evidence>
<dbReference type="PROSITE" id="PS50850">
    <property type="entry name" value="MFS"/>
    <property type="match status" value="1"/>
</dbReference>
<keyword evidence="2" id="KW-0813">Transport</keyword>
<dbReference type="InterPro" id="IPR036259">
    <property type="entry name" value="MFS_trans_sf"/>
</dbReference>
<evidence type="ECO:0000259" key="7">
    <source>
        <dbReference type="PROSITE" id="PS50850"/>
    </source>
</evidence>
<accession>A0A8H7E732</accession>
<evidence type="ECO:0000256" key="1">
    <source>
        <dbReference type="ARBA" id="ARBA00004141"/>
    </source>
</evidence>
<evidence type="ECO:0000256" key="5">
    <source>
        <dbReference type="ARBA" id="ARBA00023136"/>
    </source>
</evidence>
<keyword evidence="4 6" id="KW-1133">Transmembrane helix</keyword>
<dbReference type="PANTHER" id="PTHR23502:SF51">
    <property type="entry name" value="QUINIDINE RESISTANCE PROTEIN 1-RELATED"/>
    <property type="match status" value="1"/>
</dbReference>
<comment type="caution">
    <text evidence="8">The sequence shown here is derived from an EMBL/GenBank/DDBJ whole genome shotgun (WGS) entry which is preliminary data.</text>
</comment>
<protein>
    <recommendedName>
        <fullName evidence="7">Major facilitator superfamily (MFS) profile domain-containing protein</fullName>
    </recommendedName>
</protein>
<proteinExistence type="predicted"/>
<evidence type="ECO:0000313" key="9">
    <source>
        <dbReference type="Proteomes" id="UP000606974"/>
    </source>
</evidence>
<feature type="transmembrane region" description="Helical" evidence="6">
    <location>
        <begin position="22"/>
        <end position="41"/>
    </location>
</feature>